<feature type="domain" description="C2H2-type" evidence="11">
    <location>
        <begin position="73"/>
        <end position="100"/>
    </location>
</feature>
<keyword evidence="3" id="KW-0479">Metal-binding</keyword>
<dbReference type="InterPro" id="IPR036236">
    <property type="entry name" value="Znf_C2H2_sf"/>
</dbReference>
<dbReference type="Gene3D" id="3.30.160.60">
    <property type="entry name" value="Classic Zinc Finger"/>
    <property type="match status" value="2"/>
</dbReference>
<keyword evidence="13" id="KW-1185">Reference proteome</keyword>
<dbReference type="GO" id="GO:0008270">
    <property type="term" value="F:zinc ion binding"/>
    <property type="evidence" value="ECO:0007669"/>
    <property type="project" value="UniProtKB-KW"/>
</dbReference>
<feature type="region of interest" description="Disordered" evidence="10">
    <location>
        <begin position="445"/>
        <end position="471"/>
    </location>
</feature>
<dbReference type="InterPro" id="IPR048420">
    <property type="entry name" value="Zap1-like_Znf1"/>
</dbReference>
<dbReference type="EMBL" id="MCGT01000005">
    <property type="protein sequence ID" value="ORX59535.1"/>
    <property type="molecule type" value="Genomic_DNA"/>
</dbReference>
<keyword evidence="2" id="KW-0678">Repressor</keyword>
<evidence type="ECO:0000256" key="6">
    <source>
        <dbReference type="ARBA" id="ARBA00022833"/>
    </source>
</evidence>
<accession>A0A1X2GR33</accession>
<dbReference type="PANTHER" id="PTHR47257:SF1">
    <property type="entry name" value="PH-RESPONSE TRANSCRIPTION FACTOR PACC_RIM101"/>
    <property type="match status" value="1"/>
</dbReference>
<dbReference type="Pfam" id="PF21816">
    <property type="entry name" value="Zap1_zf1"/>
    <property type="match status" value="1"/>
</dbReference>
<proteinExistence type="inferred from homology"/>
<comment type="caution">
    <text evidence="12">The sequence shown here is derived from an EMBL/GenBank/DDBJ whole genome shotgun (WGS) entry which is preliminary data.</text>
</comment>
<protein>
    <recommendedName>
        <fullName evidence="11">C2H2-type domain-containing protein</fullName>
    </recommendedName>
</protein>
<dbReference type="PROSITE" id="PS00028">
    <property type="entry name" value="ZINC_FINGER_C2H2_1"/>
    <property type="match status" value="3"/>
</dbReference>
<feature type="domain" description="C2H2-type" evidence="11">
    <location>
        <begin position="43"/>
        <end position="72"/>
    </location>
</feature>
<comment type="similarity">
    <text evidence="8">Belongs to the pacC/RIM101 family.</text>
</comment>
<comment type="subcellular location">
    <subcellularLocation>
        <location evidence="1">Nucleus</location>
    </subcellularLocation>
</comment>
<dbReference type="InterPro" id="IPR013087">
    <property type="entry name" value="Znf_C2H2_type"/>
</dbReference>
<evidence type="ECO:0000256" key="4">
    <source>
        <dbReference type="ARBA" id="ARBA00022737"/>
    </source>
</evidence>
<dbReference type="GO" id="GO:0005634">
    <property type="term" value="C:nucleus"/>
    <property type="evidence" value="ECO:0007669"/>
    <property type="project" value="UniProtKB-SubCell"/>
</dbReference>
<evidence type="ECO:0000256" key="1">
    <source>
        <dbReference type="ARBA" id="ARBA00004123"/>
    </source>
</evidence>
<evidence type="ECO:0000256" key="5">
    <source>
        <dbReference type="ARBA" id="ARBA00022771"/>
    </source>
</evidence>
<feature type="domain" description="C2H2-type" evidence="11">
    <location>
        <begin position="7"/>
        <end position="37"/>
    </location>
</feature>
<dbReference type="PROSITE" id="PS50157">
    <property type="entry name" value="ZINC_FINGER_C2H2_2"/>
    <property type="match status" value="3"/>
</dbReference>
<evidence type="ECO:0000256" key="7">
    <source>
        <dbReference type="ARBA" id="ARBA00023242"/>
    </source>
</evidence>
<name>A0A1X2GR33_9FUNG</name>
<reference evidence="12 13" key="1">
    <citation type="submission" date="2016-07" db="EMBL/GenBank/DDBJ databases">
        <title>Pervasive Adenine N6-methylation of Active Genes in Fungi.</title>
        <authorList>
            <consortium name="DOE Joint Genome Institute"/>
            <person name="Mondo S.J."/>
            <person name="Dannebaum R.O."/>
            <person name="Kuo R.C."/>
            <person name="Labutti K."/>
            <person name="Haridas S."/>
            <person name="Kuo A."/>
            <person name="Salamov A."/>
            <person name="Ahrendt S.R."/>
            <person name="Lipzen A."/>
            <person name="Sullivan W."/>
            <person name="Andreopoulos W.B."/>
            <person name="Clum A."/>
            <person name="Lindquist E."/>
            <person name="Daum C."/>
            <person name="Ramamoorthy G.K."/>
            <person name="Gryganskyi A."/>
            <person name="Culley D."/>
            <person name="Magnuson J.K."/>
            <person name="James T.Y."/>
            <person name="O'Malley M.A."/>
            <person name="Stajich J.E."/>
            <person name="Spatafora J.W."/>
            <person name="Visel A."/>
            <person name="Grigoriev I.V."/>
        </authorList>
    </citation>
    <scope>NUCLEOTIDE SEQUENCE [LARGE SCALE GENOMIC DNA]</scope>
    <source>
        <strain evidence="12 13">NRRL 3301</strain>
    </source>
</reference>
<sequence>MDDEEIIKCLWKDCERTYYDAEQLYSHLTNDHVGRKSTNNLCLTCHWDDCEVTVIKRDHITSHLRVHVPLKPHRCGYCKKAFKRPQDLKKHEKIHTEEHVASLRSHTRYQHHHSTTQFIPQQPVTPPRIVDGYISPMTKSSPRHPVSPPQSACSEDLGSGIDMSGLTPNKYYMTNPSPSTDYSDQFPVDPSRPMPVNNFGMPYNFSSPEDALSGLIFPGADQPQYNVDTIQRLEYLQSMMDSDAFVPSQLNLQISSEQQLADMNQWLAQLGTHMDQVDAMSITSQPNMLPNTNGFPAPAQQDFYVRSVPVEPHNGAFYQTPTVPSQQTIPPTQDDYWQQQQQQDQLLWQPSSAMPSQGIPMPITGQRTHIAPSPDLMHGVYQQDMVTALNFTKSNDSYKYDNPADGRVDKKVLEPAPRPKLDPAAKTVDEKHTIAHMLNVFTAIPSSGQDPVKSTPAQPKPTEKPPAPVKAPETDIQNLLVNFQDMALSDQPSLQPHTKPSAQQRHRLLLQEISRWLRASYDRKHPPAPSSKSPLTVQ</sequence>
<dbReference type="SUPFAM" id="SSF57667">
    <property type="entry name" value="beta-beta-alpha zinc fingers"/>
    <property type="match status" value="2"/>
</dbReference>
<evidence type="ECO:0000256" key="8">
    <source>
        <dbReference type="ARBA" id="ARBA00038089"/>
    </source>
</evidence>
<evidence type="ECO:0000256" key="9">
    <source>
        <dbReference type="PROSITE-ProRule" id="PRU00042"/>
    </source>
</evidence>
<evidence type="ECO:0000259" key="11">
    <source>
        <dbReference type="PROSITE" id="PS50157"/>
    </source>
</evidence>
<dbReference type="PANTHER" id="PTHR47257">
    <property type="entry name" value="PH-RESPONSE TRANSCRIPTION FACTOR PACC/RIM101"/>
    <property type="match status" value="1"/>
</dbReference>
<dbReference type="OrthoDB" id="6155966at2759"/>
<dbReference type="FunFam" id="3.30.160.60:FF:000110">
    <property type="entry name" value="Zinc finger protein-like"/>
    <property type="match status" value="1"/>
</dbReference>
<keyword evidence="6" id="KW-0862">Zinc</keyword>
<dbReference type="Proteomes" id="UP000242146">
    <property type="component" value="Unassembled WGS sequence"/>
</dbReference>
<evidence type="ECO:0000256" key="2">
    <source>
        <dbReference type="ARBA" id="ARBA00022491"/>
    </source>
</evidence>
<evidence type="ECO:0000256" key="3">
    <source>
        <dbReference type="ARBA" id="ARBA00022723"/>
    </source>
</evidence>
<dbReference type="GO" id="GO:0045944">
    <property type="term" value="P:positive regulation of transcription by RNA polymerase II"/>
    <property type="evidence" value="ECO:0007669"/>
    <property type="project" value="TreeGrafter"/>
</dbReference>
<keyword evidence="4" id="KW-0677">Repeat</keyword>
<dbReference type="AlphaFoldDB" id="A0A1X2GR33"/>
<organism evidence="12 13">
    <name type="scientific">Hesseltinella vesiculosa</name>
    <dbReference type="NCBI Taxonomy" id="101127"/>
    <lineage>
        <taxon>Eukaryota</taxon>
        <taxon>Fungi</taxon>
        <taxon>Fungi incertae sedis</taxon>
        <taxon>Mucoromycota</taxon>
        <taxon>Mucoromycotina</taxon>
        <taxon>Mucoromycetes</taxon>
        <taxon>Mucorales</taxon>
        <taxon>Cunninghamellaceae</taxon>
        <taxon>Hesseltinella</taxon>
    </lineage>
</organism>
<keyword evidence="5 9" id="KW-0863">Zinc-finger</keyword>
<dbReference type="InterPro" id="IPR050806">
    <property type="entry name" value="pacC/RIM101"/>
</dbReference>
<gene>
    <name evidence="12" type="ORF">DM01DRAFT_1333001</name>
</gene>
<dbReference type="STRING" id="101127.A0A1X2GR33"/>
<keyword evidence="7" id="KW-0539">Nucleus</keyword>
<evidence type="ECO:0000313" key="13">
    <source>
        <dbReference type="Proteomes" id="UP000242146"/>
    </source>
</evidence>
<dbReference type="SMART" id="SM00355">
    <property type="entry name" value="ZnF_C2H2"/>
    <property type="match status" value="3"/>
</dbReference>
<evidence type="ECO:0000256" key="10">
    <source>
        <dbReference type="SAM" id="MobiDB-lite"/>
    </source>
</evidence>
<evidence type="ECO:0000313" key="12">
    <source>
        <dbReference type="EMBL" id="ORX59535.1"/>
    </source>
</evidence>